<dbReference type="PANTHER" id="PTHR33545:SF5">
    <property type="entry name" value="UPF0750 MEMBRANE PROTEIN YITT"/>
    <property type="match status" value="1"/>
</dbReference>
<dbReference type="Pfam" id="PF02588">
    <property type="entry name" value="YitT_membrane"/>
    <property type="match status" value="1"/>
</dbReference>
<feature type="transmembrane region" description="Helical" evidence="6">
    <location>
        <begin position="39"/>
        <end position="65"/>
    </location>
</feature>
<organism evidence="8">
    <name type="scientific">bioreactor metagenome</name>
    <dbReference type="NCBI Taxonomy" id="1076179"/>
    <lineage>
        <taxon>unclassified sequences</taxon>
        <taxon>metagenomes</taxon>
        <taxon>ecological metagenomes</taxon>
    </lineage>
</organism>
<feature type="transmembrane region" description="Helical" evidence="6">
    <location>
        <begin position="143"/>
        <end position="164"/>
    </location>
</feature>
<evidence type="ECO:0000256" key="3">
    <source>
        <dbReference type="ARBA" id="ARBA00022692"/>
    </source>
</evidence>
<dbReference type="InterPro" id="IPR019264">
    <property type="entry name" value="DUF2179"/>
</dbReference>
<name>A0A645A7W0_9ZZZZ</name>
<dbReference type="CDD" id="cd16380">
    <property type="entry name" value="YitT_C"/>
    <property type="match status" value="1"/>
</dbReference>
<evidence type="ECO:0000313" key="8">
    <source>
        <dbReference type="EMBL" id="MPM49269.1"/>
    </source>
</evidence>
<dbReference type="GO" id="GO:0005886">
    <property type="term" value="C:plasma membrane"/>
    <property type="evidence" value="ECO:0007669"/>
    <property type="project" value="UniProtKB-SubCell"/>
</dbReference>
<protein>
    <recommendedName>
        <fullName evidence="7">DUF2179 domain-containing protein</fullName>
    </recommendedName>
</protein>
<dbReference type="AlphaFoldDB" id="A0A645A7W0"/>
<keyword evidence="4 6" id="KW-1133">Transmembrane helix</keyword>
<evidence type="ECO:0000256" key="2">
    <source>
        <dbReference type="ARBA" id="ARBA00022475"/>
    </source>
</evidence>
<reference evidence="8" key="1">
    <citation type="submission" date="2019-08" db="EMBL/GenBank/DDBJ databases">
        <authorList>
            <person name="Kucharzyk K."/>
            <person name="Murdoch R.W."/>
            <person name="Higgins S."/>
            <person name="Loffler F."/>
        </authorList>
    </citation>
    <scope>NUCLEOTIDE SEQUENCE</scope>
</reference>
<feature type="transmembrane region" description="Helical" evidence="6">
    <location>
        <begin position="77"/>
        <end position="98"/>
    </location>
</feature>
<accession>A0A645A7W0</accession>
<feature type="transmembrane region" description="Helical" evidence="6">
    <location>
        <begin position="104"/>
        <end position="123"/>
    </location>
</feature>
<evidence type="ECO:0000259" key="7">
    <source>
        <dbReference type="Pfam" id="PF10035"/>
    </source>
</evidence>
<gene>
    <name evidence="8" type="ORF">SDC9_95997</name>
</gene>
<feature type="transmembrane region" description="Helical" evidence="6">
    <location>
        <begin position="7"/>
        <end position="27"/>
    </location>
</feature>
<dbReference type="InterPro" id="IPR015867">
    <property type="entry name" value="N-reg_PII/ATP_PRibTrfase_C"/>
</dbReference>
<dbReference type="Pfam" id="PF10035">
    <property type="entry name" value="DUF2179"/>
    <property type="match status" value="1"/>
</dbReference>
<dbReference type="PROSITE" id="PS51257">
    <property type="entry name" value="PROKAR_LIPOPROTEIN"/>
    <property type="match status" value="1"/>
</dbReference>
<evidence type="ECO:0000256" key="1">
    <source>
        <dbReference type="ARBA" id="ARBA00004651"/>
    </source>
</evidence>
<dbReference type="PANTHER" id="PTHR33545">
    <property type="entry name" value="UPF0750 MEMBRANE PROTEIN YITT-RELATED"/>
    <property type="match status" value="1"/>
</dbReference>
<comment type="caution">
    <text evidence="8">The sequence shown here is derived from an EMBL/GenBank/DDBJ whole genome shotgun (WGS) entry which is preliminary data.</text>
</comment>
<comment type="subcellular location">
    <subcellularLocation>
        <location evidence="1">Cell membrane</location>
        <topology evidence="1">Multi-pass membrane protein</topology>
    </subcellularLocation>
</comment>
<dbReference type="InterPro" id="IPR003740">
    <property type="entry name" value="YitT"/>
</dbReference>
<evidence type="ECO:0000256" key="6">
    <source>
        <dbReference type="SAM" id="Phobius"/>
    </source>
</evidence>
<proteinExistence type="predicted"/>
<dbReference type="PIRSF" id="PIRSF006483">
    <property type="entry name" value="Membrane_protein_YitT"/>
    <property type="match status" value="1"/>
</dbReference>
<keyword evidence="2" id="KW-1003">Cell membrane</keyword>
<dbReference type="EMBL" id="VSSQ01012451">
    <property type="protein sequence ID" value="MPM49269.1"/>
    <property type="molecule type" value="Genomic_DNA"/>
</dbReference>
<evidence type="ECO:0000256" key="4">
    <source>
        <dbReference type="ARBA" id="ARBA00022989"/>
    </source>
</evidence>
<dbReference type="InterPro" id="IPR051461">
    <property type="entry name" value="UPF0750_membrane"/>
</dbReference>
<keyword evidence="3 6" id="KW-0812">Transmembrane</keyword>
<keyword evidence="5 6" id="KW-0472">Membrane</keyword>
<dbReference type="Gene3D" id="3.30.70.120">
    <property type="match status" value="1"/>
</dbReference>
<feature type="domain" description="DUF2179" evidence="7">
    <location>
        <begin position="218"/>
        <end position="272"/>
    </location>
</feature>
<evidence type="ECO:0000256" key="5">
    <source>
        <dbReference type="ARBA" id="ARBA00023136"/>
    </source>
</evidence>
<sequence>MRGKTIQYFFVSLGCIVSSCSINMFLVPNHFLSGGVSGLAIIFYYLFKLPIGLQIFLMNVPLLIAAYRNLGKEYTAIAVYGTIWFSVAVDATRFLSSWNVLDDPLLAAILGGVISGIGSGLIFRVDGSSGGLDIIAAIVKKKYSLNVGFVSFAVNCAIMLVAAGLFGLKLAVLTLISMFVSANITDKVVEGFNRKKTIYIVSYNSEQIVKTILQEVGRGVTILRGEGAFTRQEKEVIFVVVSLTQIAKIKALVHAADPYAFMIMHDAAEVLGRGFTLPGSKQL</sequence>